<comment type="caution">
    <text evidence="9">The sequence shown here is derived from an EMBL/GenBank/DDBJ whole genome shotgun (WGS) entry which is preliminary data.</text>
</comment>
<keyword evidence="2 7" id="KW-0813">Transport</keyword>
<dbReference type="PANTHER" id="PTHR30193:SF37">
    <property type="entry name" value="INNER MEMBRANE ABC TRANSPORTER PERMEASE PROTEIN YCJO"/>
    <property type="match status" value="1"/>
</dbReference>
<feature type="transmembrane region" description="Helical" evidence="7">
    <location>
        <begin position="125"/>
        <end position="146"/>
    </location>
</feature>
<keyword evidence="10" id="KW-1185">Reference proteome</keyword>
<dbReference type="PROSITE" id="PS50928">
    <property type="entry name" value="ABC_TM1"/>
    <property type="match status" value="1"/>
</dbReference>
<dbReference type="InterPro" id="IPR051393">
    <property type="entry name" value="ABC_transporter_permease"/>
</dbReference>
<evidence type="ECO:0000256" key="1">
    <source>
        <dbReference type="ARBA" id="ARBA00004651"/>
    </source>
</evidence>
<keyword evidence="5 7" id="KW-1133">Transmembrane helix</keyword>
<dbReference type="SUPFAM" id="SSF161098">
    <property type="entry name" value="MetI-like"/>
    <property type="match status" value="1"/>
</dbReference>
<feature type="transmembrane region" description="Helical" evidence="7">
    <location>
        <begin position="178"/>
        <end position="202"/>
    </location>
</feature>
<keyword evidence="3" id="KW-1003">Cell membrane</keyword>
<feature type="transmembrane region" description="Helical" evidence="7">
    <location>
        <begin position="283"/>
        <end position="303"/>
    </location>
</feature>
<evidence type="ECO:0000256" key="6">
    <source>
        <dbReference type="ARBA" id="ARBA00023136"/>
    </source>
</evidence>
<dbReference type="CDD" id="cd06261">
    <property type="entry name" value="TM_PBP2"/>
    <property type="match status" value="1"/>
</dbReference>
<dbReference type="Proteomes" id="UP000250369">
    <property type="component" value="Unassembled WGS sequence"/>
</dbReference>
<name>A0A329MIL1_9BACL</name>
<dbReference type="PANTHER" id="PTHR30193">
    <property type="entry name" value="ABC TRANSPORTER PERMEASE PROTEIN"/>
    <property type="match status" value="1"/>
</dbReference>
<gene>
    <name evidence="9" type="ORF">DQG23_19610</name>
</gene>
<dbReference type="Pfam" id="PF00528">
    <property type="entry name" value="BPD_transp_1"/>
    <property type="match status" value="1"/>
</dbReference>
<evidence type="ECO:0000256" key="3">
    <source>
        <dbReference type="ARBA" id="ARBA00022475"/>
    </source>
</evidence>
<dbReference type="InterPro" id="IPR035906">
    <property type="entry name" value="MetI-like_sf"/>
</dbReference>
<evidence type="ECO:0000256" key="4">
    <source>
        <dbReference type="ARBA" id="ARBA00022692"/>
    </source>
</evidence>
<accession>A0A329MIL1</accession>
<dbReference type="RefSeq" id="WP_113032574.1">
    <property type="nucleotide sequence ID" value="NZ_QMFB01000011.1"/>
</dbReference>
<evidence type="ECO:0000313" key="9">
    <source>
        <dbReference type="EMBL" id="RAV19669.1"/>
    </source>
</evidence>
<evidence type="ECO:0000259" key="8">
    <source>
        <dbReference type="PROSITE" id="PS50928"/>
    </source>
</evidence>
<dbReference type="OrthoDB" id="145927at2"/>
<evidence type="ECO:0000256" key="7">
    <source>
        <dbReference type="RuleBase" id="RU363032"/>
    </source>
</evidence>
<evidence type="ECO:0000256" key="5">
    <source>
        <dbReference type="ARBA" id="ARBA00022989"/>
    </source>
</evidence>
<keyword evidence="4 7" id="KW-0812">Transmembrane</keyword>
<proteinExistence type="inferred from homology"/>
<feature type="transmembrane region" description="Helical" evidence="7">
    <location>
        <begin position="28"/>
        <end position="47"/>
    </location>
</feature>
<dbReference type="InterPro" id="IPR000515">
    <property type="entry name" value="MetI-like"/>
</dbReference>
<reference evidence="9 10" key="1">
    <citation type="journal article" date="2009" name="Int. J. Syst. Evol. Microbiol.">
        <title>Paenibacillus contaminans sp. nov., isolated from a contaminated laboratory plate.</title>
        <authorList>
            <person name="Chou J.H."/>
            <person name="Lee J.H."/>
            <person name="Lin M.C."/>
            <person name="Chang P.S."/>
            <person name="Arun A.B."/>
            <person name="Young C.C."/>
            <person name="Chen W.M."/>
        </authorList>
    </citation>
    <scope>NUCLEOTIDE SEQUENCE [LARGE SCALE GENOMIC DNA]</scope>
    <source>
        <strain evidence="9 10">CKOBP-6</strain>
    </source>
</reference>
<comment type="subcellular location">
    <subcellularLocation>
        <location evidence="1 7">Cell membrane</location>
        <topology evidence="1 7">Multi-pass membrane protein</topology>
    </subcellularLocation>
</comment>
<dbReference type="GO" id="GO:0005886">
    <property type="term" value="C:plasma membrane"/>
    <property type="evidence" value="ECO:0007669"/>
    <property type="project" value="UniProtKB-SubCell"/>
</dbReference>
<dbReference type="EMBL" id="QMFB01000011">
    <property type="protein sequence ID" value="RAV19669.1"/>
    <property type="molecule type" value="Genomic_DNA"/>
</dbReference>
<evidence type="ECO:0000313" key="10">
    <source>
        <dbReference type="Proteomes" id="UP000250369"/>
    </source>
</evidence>
<feature type="domain" description="ABC transmembrane type-1" evidence="8">
    <location>
        <begin position="87"/>
        <end position="304"/>
    </location>
</feature>
<evidence type="ECO:0000256" key="2">
    <source>
        <dbReference type="ARBA" id="ARBA00022448"/>
    </source>
</evidence>
<keyword evidence="6 7" id="KW-0472">Membrane</keyword>
<sequence>MGQTGKMEISPKVEMRAGYSRLRSRNNLIAFLFLLPTLVMLLVFNYYPAIGAFFYSFTSWNGFNAPKFIGFSNFTEMFGTPVFSKAFWNLMWLTLFQIVASITIPLLVARMIYKVRSQKLQNAYRMLFVFPLVIPGMVIVLLWQFILNPDVGMLNALLSLFGVPDEKLPIWLGSMDTALFALMLIGFPWVSGVSLLIFLAGFQGISQEIVESATVDGATGFRLFYKIELPLVLAQIKLILILTIIGGLQTFQTPLVLTGGGPANSTTVPGLLMYNEAMVNNRMGFACAIGVVLFILIFALTYINNRYLNSTMEYSPRK</sequence>
<feature type="transmembrane region" description="Helical" evidence="7">
    <location>
        <begin position="223"/>
        <end position="248"/>
    </location>
</feature>
<dbReference type="GO" id="GO:0055085">
    <property type="term" value="P:transmembrane transport"/>
    <property type="evidence" value="ECO:0007669"/>
    <property type="project" value="InterPro"/>
</dbReference>
<comment type="similarity">
    <text evidence="7">Belongs to the binding-protein-dependent transport system permease family.</text>
</comment>
<feature type="transmembrane region" description="Helical" evidence="7">
    <location>
        <begin position="90"/>
        <end position="113"/>
    </location>
</feature>
<protein>
    <submittedName>
        <fullName evidence="9">Sugar ABC transporter permease</fullName>
    </submittedName>
</protein>
<dbReference type="Gene3D" id="1.10.3720.10">
    <property type="entry name" value="MetI-like"/>
    <property type="match status" value="1"/>
</dbReference>
<dbReference type="AlphaFoldDB" id="A0A329MIL1"/>
<organism evidence="9 10">
    <name type="scientific">Paenibacillus contaminans</name>
    <dbReference type="NCBI Taxonomy" id="450362"/>
    <lineage>
        <taxon>Bacteria</taxon>
        <taxon>Bacillati</taxon>
        <taxon>Bacillota</taxon>
        <taxon>Bacilli</taxon>
        <taxon>Bacillales</taxon>
        <taxon>Paenibacillaceae</taxon>
        <taxon>Paenibacillus</taxon>
    </lineage>
</organism>